<organism evidence="1 2">
    <name type="scientific">Mycena chlorophos</name>
    <name type="common">Agaric fungus</name>
    <name type="synonym">Agaricus chlorophos</name>
    <dbReference type="NCBI Taxonomy" id="658473"/>
    <lineage>
        <taxon>Eukaryota</taxon>
        <taxon>Fungi</taxon>
        <taxon>Dikarya</taxon>
        <taxon>Basidiomycota</taxon>
        <taxon>Agaricomycotina</taxon>
        <taxon>Agaricomycetes</taxon>
        <taxon>Agaricomycetidae</taxon>
        <taxon>Agaricales</taxon>
        <taxon>Marasmiineae</taxon>
        <taxon>Mycenaceae</taxon>
        <taxon>Mycena</taxon>
    </lineage>
</organism>
<sequence length="70" mass="7449">MTHRAPGIARIIAAMRAAGVEGWRGSRCQAGLSVDSDSEVTVHAERLVNGWKNMARLGGDAGRGWLTGYP</sequence>
<reference evidence="1" key="1">
    <citation type="submission" date="2014-09" db="EMBL/GenBank/DDBJ databases">
        <title>Genome sequence of the luminous mushroom Mycena chlorophos for searching fungal bioluminescence genes.</title>
        <authorList>
            <person name="Tanaka Y."/>
            <person name="Kasuga D."/>
            <person name="Oba Y."/>
            <person name="Hase S."/>
            <person name="Sato K."/>
            <person name="Oba Y."/>
            <person name="Sakakibara Y."/>
        </authorList>
    </citation>
    <scope>NUCLEOTIDE SEQUENCE</scope>
</reference>
<proteinExistence type="predicted"/>
<evidence type="ECO:0000313" key="1">
    <source>
        <dbReference type="EMBL" id="GAT51185.1"/>
    </source>
</evidence>
<gene>
    <name evidence="1" type="ORF">MCHLO_08347</name>
</gene>
<protein>
    <submittedName>
        <fullName evidence="1">Uncharacterized protein</fullName>
    </submittedName>
</protein>
<name>A0ABQ0LJA9_MYCCL</name>
<dbReference type="EMBL" id="DF846971">
    <property type="protein sequence ID" value="GAT51185.1"/>
    <property type="molecule type" value="Genomic_DNA"/>
</dbReference>
<accession>A0ABQ0LJA9</accession>
<dbReference type="Proteomes" id="UP000815677">
    <property type="component" value="Unassembled WGS sequence"/>
</dbReference>
<keyword evidence="2" id="KW-1185">Reference proteome</keyword>
<evidence type="ECO:0000313" key="2">
    <source>
        <dbReference type="Proteomes" id="UP000815677"/>
    </source>
</evidence>